<accession>A0A9W6RH40</accession>
<organism evidence="1 2">
    <name type="scientific">Actinoallomurus iriomotensis</name>
    <dbReference type="NCBI Taxonomy" id="478107"/>
    <lineage>
        <taxon>Bacteria</taxon>
        <taxon>Bacillati</taxon>
        <taxon>Actinomycetota</taxon>
        <taxon>Actinomycetes</taxon>
        <taxon>Streptosporangiales</taxon>
        <taxon>Thermomonosporaceae</taxon>
        <taxon>Actinoallomurus</taxon>
    </lineage>
</organism>
<sequence>MFRVTIRGTFGELNDADVLTDGDAFAAAFTEAGTFTGDRGLSAFTFRCQVPAGPEDGETEATERAVAALDAYGYPYRILRVAVTDMRDIKIRRKGRRRYEERDEA</sequence>
<dbReference type="InterPro" id="IPR045778">
    <property type="entry name" value="DUF6204"/>
</dbReference>
<dbReference type="RefSeq" id="WP_285623662.1">
    <property type="nucleotide sequence ID" value="NZ_BSTJ01000005.1"/>
</dbReference>
<gene>
    <name evidence="1" type="ORF">Airi01_042280</name>
</gene>
<proteinExistence type="predicted"/>
<evidence type="ECO:0000313" key="1">
    <source>
        <dbReference type="EMBL" id="GLY75961.1"/>
    </source>
</evidence>
<reference evidence="1" key="1">
    <citation type="submission" date="2023-03" db="EMBL/GenBank/DDBJ databases">
        <title>Actinoallomurus iriomotensis NBRC 103681.</title>
        <authorList>
            <person name="Ichikawa N."/>
            <person name="Sato H."/>
            <person name="Tonouchi N."/>
        </authorList>
    </citation>
    <scope>NUCLEOTIDE SEQUENCE</scope>
    <source>
        <strain evidence="1">NBRC 103681</strain>
    </source>
</reference>
<evidence type="ECO:0000313" key="2">
    <source>
        <dbReference type="Proteomes" id="UP001165135"/>
    </source>
</evidence>
<comment type="caution">
    <text evidence="1">The sequence shown here is derived from an EMBL/GenBank/DDBJ whole genome shotgun (WGS) entry which is preliminary data.</text>
</comment>
<dbReference type="EMBL" id="BSTJ01000005">
    <property type="protein sequence ID" value="GLY75961.1"/>
    <property type="molecule type" value="Genomic_DNA"/>
</dbReference>
<dbReference type="Proteomes" id="UP001165135">
    <property type="component" value="Unassembled WGS sequence"/>
</dbReference>
<protein>
    <submittedName>
        <fullName evidence="1">Uncharacterized protein</fullName>
    </submittedName>
</protein>
<name>A0A9W6RH40_9ACTN</name>
<dbReference type="AlphaFoldDB" id="A0A9W6RH40"/>
<dbReference type="Pfam" id="PF19707">
    <property type="entry name" value="DUF6204"/>
    <property type="match status" value="1"/>
</dbReference>